<dbReference type="SMART" id="SM00382">
    <property type="entry name" value="AAA"/>
    <property type="match status" value="1"/>
</dbReference>
<dbReference type="EMBL" id="LR792683">
    <property type="protein sequence ID" value="CAB3391233.1"/>
    <property type="molecule type" value="Genomic_DNA"/>
</dbReference>
<dbReference type="PANTHER" id="PTHR42939:SF1">
    <property type="entry name" value="ABC TRANSPORTER ATP-BINDING PROTEIN ALBC-RELATED"/>
    <property type="match status" value="1"/>
</dbReference>
<dbReference type="RefSeq" id="WP_100666950.1">
    <property type="nucleotide sequence ID" value="NZ_CP024955.1"/>
</dbReference>
<dbReference type="OrthoDB" id="2290519at2"/>
<dbReference type="InterPro" id="IPR027417">
    <property type="entry name" value="P-loop_NTPase"/>
</dbReference>
<evidence type="ECO:0000256" key="2">
    <source>
        <dbReference type="ARBA" id="ARBA00022741"/>
    </source>
</evidence>
<gene>
    <name evidence="6" type="ORF">COOX1_0809</name>
    <name evidence="5" type="ORF">CVV65_03450</name>
</gene>
<evidence type="ECO:0000313" key="6">
    <source>
        <dbReference type="EMBL" id="CAB3391233.1"/>
    </source>
</evidence>
<feature type="domain" description="ABC transporter" evidence="4">
    <location>
        <begin position="5"/>
        <end position="231"/>
    </location>
</feature>
<keyword evidence="2" id="KW-0547">Nucleotide-binding</keyword>
<evidence type="ECO:0000313" key="5">
    <source>
        <dbReference type="EMBL" id="ATY84120.1"/>
    </source>
</evidence>
<sequence length="304" mass="34526">MSWAVEAQDLSKTIDGVQALKDVTLHIPAGAVFGLIGPNGAGKTTLIRLMLGIWQPTAGKVLLFGNRADDPTGIARQGVGYVPDIPNWPNNFRVEDVLKWHRLVYRGWDEHRAGALLEMFRLRRKALFSTLSKGQKMQVSLSCALATHPRLLVLDEPTNGLDPVVRREFLQLLVRQVAEDETTMLFSTHLLEDLQRVADHIGVLFQGRLLLSTALADLWEEARKILVVFRPEAEPDLSQWPEVWRVEQEGRLRVLWVGGSAERVMERIRALEPVYWEAVQPALDDLFVEMMRREGYTYGDLELE</sequence>
<dbReference type="InterPro" id="IPR003439">
    <property type="entry name" value="ABC_transporter-like_ATP-bd"/>
</dbReference>
<dbReference type="Gene3D" id="3.40.50.300">
    <property type="entry name" value="P-loop containing nucleotide triphosphate hydrolases"/>
    <property type="match status" value="1"/>
</dbReference>
<keyword evidence="3" id="KW-0067">ATP-binding</keyword>
<dbReference type="SUPFAM" id="SSF52540">
    <property type="entry name" value="P-loop containing nucleoside triphosphate hydrolases"/>
    <property type="match status" value="1"/>
</dbReference>
<keyword evidence="7" id="KW-1185">Reference proteome</keyword>
<evidence type="ECO:0000259" key="4">
    <source>
        <dbReference type="PROSITE" id="PS50893"/>
    </source>
</evidence>
<dbReference type="InterPro" id="IPR003593">
    <property type="entry name" value="AAA+_ATPase"/>
</dbReference>
<evidence type="ECO:0000313" key="8">
    <source>
        <dbReference type="Proteomes" id="UP000502196"/>
    </source>
</evidence>
<dbReference type="CDD" id="cd03230">
    <property type="entry name" value="ABC_DR_subfamily_A"/>
    <property type="match status" value="1"/>
</dbReference>
<proteinExistence type="predicted"/>
<evidence type="ECO:0000256" key="3">
    <source>
        <dbReference type="ARBA" id="ARBA00022840"/>
    </source>
</evidence>
<dbReference type="InterPro" id="IPR051782">
    <property type="entry name" value="ABC_Transporter_VariousFunc"/>
</dbReference>
<dbReference type="GO" id="GO:0016887">
    <property type="term" value="F:ATP hydrolysis activity"/>
    <property type="evidence" value="ECO:0007669"/>
    <property type="project" value="InterPro"/>
</dbReference>
<dbReference type="PANTHER" id="PTHR42939">
    <property type="entry name" value="ABC TRANSPORTER ATP-BINDING PROTEIN ALBC-RELATED"/>
    <property type="match status" value="1"/>
</dbReference>
<evidence type="ECO:0000313" key="7">
    <source>
        <dbReference type="Proteomes" id="UP000231932"/>
    </source>
</evidence>
<dbReference type="EMBL" id="CP024955">
    <property type="protein sequence ID" value="ATY84120.1"/>
    <property type="molecule type" value="Genomic_DNA"/>
</dbReference>
<organism evidence="5 7">
    <name type="scientific">Kyrpidia spormannii</name>
    <dbReference type="NCBI Taxonomy" id="2055160"/>
    <lineage>
        <taxon>Bacteria</taxon>
        <taxon>Bacillati</taxon>
        <taxon>Bacillota</taxon>
        <taxon>Bacilli</taxon>
        <taxon>Bacillales</taxon>
        <taxon>Alicyclobacillaceae</taxon>
        <taxon>Kyrpidia</taxon>
    </lineage>
</organism>
<evidence type="ECO:0000256" key="1">
    <source>
        <dbReference type="ARBA" id="ARBA00022448"/>
    </source>
</evidence>
<reference evidence="7" key="1">
    <citation type="submission" date="2017-11" db="EMBL/GenBank/DDBJ databases">
        <title>Complete Genome Sequence of Kyrpidia sp. Strain EA-1, a thermophilic, hydrogen-oxidizing Bacterium, isolated from the Azores.</title>
        <authorList>
            <person name="Reiner J.E."/>
            <person name="Lapp C.J."/>
            <person name="Bunk B."/>
            <person name="Gescher J."/>
        </authorList>
    </citation>
    <scope>NUCLEOTIDE SEQUENCE [LARGE SCALE GENOMIC DNA]</scope>
    <source>
        <strain evidence="7">EA-1</strain>
    </source>
</reference>
<dbReference type="GO" id="GO:0005524">
    <property type="term" value="F:ATP binding"/>
    <property type="evidence" value="ECO:0007669"/>
    <property type="project" value="UniProtKB-KW"/>
</dbReference>
<dbReference type="Pfam" id="PF00005">
    <property type="entry name" value="ABC_tran"/>
    <property type="match status" value="1"/>
</dbReference>
<dbReference type="KEGG" id="kyr:CVV65_03450"/>
<protein>
    <recommendedName>
        <fullName evidence="4">ABC transporter domain-containing protein</fullName>
    </recommendedName>
</protein>
<keyword evidence="1" id="KW-0813">Transport</keyword>
<reference evidence="5" key="2">
    <citation type="journal article" date="2018" name="Genome Announc.">
        <title>Complete Genome Sequence of Kyrpidia sp. Strain EA-1, a Thermophilic Knallgas Bacterium, Isolated from the Azores.</title>
        <authorList>
            <person name="Reiner J.E."/>
            <person name="Lapp C.J."/>
            <person name="Bunk B."/>
            <person name="Sproer C."/>
            <person name="Overmann J."/>
            <person name="Gescher J."/>
        </authorList>
    </citation>
    <scope>NUCLEOTIDE SEQUENCE</scope>
    <source>
        <strain evidence="5">EA-1</strain>
    </source>
</reference>
<accession>A0A2K8N6B6</accession>
<dbReference type="Proteomes" id="UP000502196">
    <property type="component" value="Chromosome"/>
</dbReference>
<dbReference type="Proteomes" id="UP000231932">
    <property type="component" value="Chromosome"/>
</dbReference>
<dbReference type="AlphaFoldDB" id="A0A2K8N6B6"/>
<dbReference type="PROSITE" id="PS50893">
    <property type="entry name" value="ABC_TRANSPORTER_2"/>
    <property type="match status" value="1"/>
</dbReference>
<reference evidence="6 8" key="3">
    <citation type="submission" date="2020-04" db="EMBL/GenBank/DDBJ databases">
        <authorList>
            <person name="Hogendoorn C."/>
        </authorList>
    </citation>
    <scope>NUCLEOTIDE SEQUENCE [LARGE SCALE GENOMIC DNA]</scope>
    <source>
        <strain evidence="6">COOX1</strain>
    </source>
</reference>
<name>A0A2K8N6B6_9BACL</name>